<reference evidence="2 3" key="1">
    <citation type="journal article" date="2024" name="BMC Genomics">
        <title>De novo assembly and annotation of Popillia japonica's genome with initial clues to its potential as an invasive pest.</title>
        <authorList>
            <person name="Cucini C."/>
            <person name="Boschi S."/>
            <person name="Funari R."/>
            <person name="Cardaioli E."/>
            <person name="Iannotti N."/>
            <person name="Marturano G."/>
            <person name="Paoli F."/>
            <person name="Bruttini M."/>
            <person name="Carapelli A."/>
            <person name="Frati F."/>
            <person name="Nardi F."/>
        </authorList>
    </citation>
    <scope>NUCLEOTIDE SEQUENCE [LARGE SCALE GENOMIC DNA]</scope>
    <source>
        <strain evidence="2">DMR45628</strain>
    </source>
</reference>
<dbReference type="EMBL" id="JASPKY010000140">
    <property type="protein sequence ID" value="KAK9730906.1"/>
    <property type="molecule type" value="Genomic_DNA"/>
</dbReference>
<evidence type="ECO:0000256" key="1">
    <source>
        <dbReference type="SAM" id="SignalP"/>
    </source>
</evidence>
<evidence type="ECO:0000313" key="3">
    <source>
        <dbReference type="Proteomes" id="UP001458880"/>
    </source>
</evidence>
<sequence>MKYTQLLVPFIFLTVIAVNESFCQEGILDKLTSGFKLAGKLLGLDRVAGVSQLVSETFSGNIQRDTKQDNGGNNIFSSFLRIFGFDVKKIGAIAVNAIIFVAQLISTSLGKTSPPPSLSDERAREIKDGDPFQWISNSTQISDIIKYMVNKNLSKQIIEYIKEHSLDEETDCIQLLICKVSPFIDSMQKSLEPKERNEDSGKNVLFKHMPSIENITAIGDKCEENHPYCRLIY</sequence>
<gene>
    <name evidence="2" type="ORF">QE152_g14092</name>
</gene>
<protein>
    <submittedName>
        <fullName evidence="2">Uncharacterized protein</fullName>
    </submittedName>
</protein>
<organism evidence="2 3">
    <name type="scientific">Popillia japonica</name>
    <name type="common">Japanese beetle</name>
    <dbReference type="NCBI Taxonomy" id="7064"/>
    <lineage>
        <taxon>Eukaryota</taxon>
        <taxon>Metazoa</taxon>
        <taxon>Ecdysozoa</taxon>
        <taxon>Arthropoda</taxon>
        <taxon>Hexapoda</taxon>
        <taxon>Insecta</taxon>
        <taxon>Pterygota</taxon>
        <taxon>Neoptera</taxon>
        <taxon>Endopterygota</taxon>
        <taxon>Coleoptera</taxon>
        <taxon>Polyphaga</taxon>
        <taxon>Scarabaeiformia</taxon>
        <taxon>Scarabaeidae</taxon>
        <taxon>Rutelinae</taxon>
        <taxon>Popillia</taxon>
    </lineage>
</organism>
<dbReference type="AlphaFoldDB" id="A0AAW1LAB1"/>
<keyword evidence="3" id="KW-1185">Reference proteome</keyword>
<proteinExistence type="predicted"/>
<accession>A0AAW1LAB1</accession>
<feature type="signal peptide" evidence="1">
    <location>
        <begin position="1"/>
        <end position="21"/>
    </location>
</feature>
<feature type="chain" id="PRO_5043318075" evidence="1">
    <location>
        <begin position="22"/>
        <end position="233"/>
    </location>
</feature>
<evidence type="ECO:0000313" key="2">
    <source>
        <dbReference type="EMBL" id="KAK9730906.1"/>
    </source>
</evidence>
<dbReference type="Proteomes" id="UP001458880">
    <property type="component" value="Unassembled WGS sequence"/>
</dbReference>
<comment type="caution">
    <text evidence="2">The sequence shown here is derived from an EMBL/GenBank/DDBJ whole genome shotgun (WGS) entry which is preliminary data.</text>
</comment>
<name>A0AAW1LAB1_POPJA</name>
<keyword evidence="1" id="KW-0732">Signal</keyword>